<sequence length="121" mass="13628">MCSIPKILRLLCMKEDMHQSFDRNYNKYWLTSLRTFIQAKSGHPKSVSTPAMSDVQMAQDTDANQNKLESTPYAQGAAPYASFIETLRKYTGTDSSRSPKSGREVIKLVILHHVEGSPFDS</sequence>
<evidence type="ECO:0000313" key="2">
    <source>
        <dbReference type="Proteomes" id="UP000007148"/>
    </source>
</evidence>
<dbReference type="EMBL" id="CAFZ01000152">
    <property type="protein sequence ID" value="CCA72181.1"/>
    <property type="molecule type" value="Genomic_DNA"/>
</dbReference>
<dbReference type="InParanoid" id="G4TLI8"/>
<gene>
    <name evidence="1" type="ORF">PIIN_06116</name>
</gene>
<organism evidence="1 2">
    <name type="scientific">Serendipita indica (strain DSM 11827)</name>
    <name type="common">Root endophyte fungus</name>
    <name type="synonym">Piriformospora indica</name>
    <dbReference type="NCBI Taxonomy" id="1109443"/>
    <lineage>
        <taxon>Eukaryota</taxon>
        <taxon>Fungi</taxon>
        <taxon>Dikarya</taxon>
        <taxon>Basidiomycota</taxon>
        <taxon>Agaricomycotina</taxon>
        <taxon>Agaricomycetes</taxon>
        <taxon>Sebacinales</taxon>
        <taxon>Serendipitaceae</taxon>
        <taxon>Serendipita</taxon>
    </lineage>
</organism>
<name>G4TLI8_SERID</name>
<evidence type="ECO:0000313" key="1">
    <source>
        <dbReference type="EMBL" id="CCA72181.1"/>
    </source>
</evidence>
<protein>
    <submittedName>
        <fullName evidence="1">Uncharacterized protein</fullName>
    </submittedName>
</protein>
<dbReference type="AlphaFoldDB" id="G4TLI8"/>
<reference evidence="1 2" key="1">
    <citation type="journal article" date="2011" name="PLoS Pathog.">
        <title>Endophytic Life Strategies Decoded by Genome and Transcriptome Analyses of the Mutualistic Root Symbiont Piriformospora indica.</title>
        <authorList>
            <person name="Zuccaro A."/>
            <person name="Lahrmann U."/>
            <person name="Guldener U."/>
            <person name="Langen G."/>
            <person name="Pfiffi S."/>
            <person name="Biedenkopf D."/>
            <person name="Wong P."/>
            <person name="Samans B."/>
            <person name="Grimm C."/>
            <person name="Basiewicz M."/>
            <person name="Murat C."/>
            <person name="Martin F."/>
            <person name="Kogel K.H."/>
        </authorList>
    </citation>
    <scope>NUCLEOTIDE SEQUENCE [LARGE SCALE GENOMIC DNA]</scope>
    <source>
        <strain evidence="1 2">DSM 11827</strain>
    </source>
</reference>
<keyword evidence="2" id="KW-1185">Reference proteome</keyword>
<proteinExistence type="predicted"/>
<accession>G4TLI8</accession>
<dbReference type="Proteomes" id="UP000007148">
    <property type="component" value="Unassembled WGS sequence"/>
</dbReference>
<comment type="caution">
    <text evidence="1">The sequence shown here is derived from an EMBL/GenBank/DDBJ whole genome shotgun (WGS) entry which is preliminary data.</text>
</comment>
<dbReference type="HOGENOM" id="CLU_2038940_0_0_1"/>